<keyword evidence="3" id="KW-1185">Reference proteome</keyword>
<evidence type="ECO:0000313" key="2">
    <source>
        <dbReference type="EMBL" id="KIM29901.1"/>
    </source>
</evidence>
<evidence type="ECO:0000313" key="3">
    <source>
        <dbReference type="Proteomes" id="UP000054097"/>
    </source>
</evidence>
<organism evidence="2 3">
    <name type="scientific">Serendipita vermifera MAFF 305830</name>
    <dbReference type="NCBI Taxonomy" id="933852"/>
    <lineage>
        <taxon>Eukaryota</taxon>
        <taxon>Fungi</taxon>
        <taxon>Dikarya</taxon>
        <taxon>Basidiomycota</taxon>
        <taxon>Agaricomycotina</taxon>
        <taxon>Agaricomycetes</taxon>
        <taxon>Sebacinales</taxon>
        <taxon>Serendipitaceae</taxon>
        <taxon>Serendipita</taxon>
    </lineage>
</organism>
<sequence>MSVVKNNHRIELGKLLSELTSDTQLASWVPSVGDSFEDIPPPPNNGRLAVPFKLSRRGVRLHKERGERTNKKKSGKTRKVPKKSPPLWQTAHPLGPRDPLPSFDDLKRYITQLSSALKTNLGVRMSHESSTRPDYRKSKERLRLVMKLISSLSFIFYSPPWAEVVAGYLANMENTEKWIRHFKDYCSLFYRIVDFARICVMDESQDLDQDDGRIGLCERLANILHPERLLGHLTPQCNKLAIDHLGAINLLEEAPIHEEDPLYELHFDVENVE</sequence>
<dbReference type="AlphaFoldDB" id="A0A0C3BEL4"/>
<accession>A0A0C3BEL4</accession>
<reference evidence="2 3" key="1">
    <citation type="submission" date="2014-04" db="EMBL/GenBank/DDBJ databases">
        <authorList>
            <consortium name="DOE Joint Genome Institute"/>
            <person name="Kuo A."/>
            <person name="Zuccaro A."/>
            <person name="Kohler A."/>
            <person name="Nagy L.G."/>
            <person name="Floudas D."/>
            <person name="Copeland A."/>
            <person name="Barry K.W."/>
            <person name="Cichocki N."/>
            <person name="Veneault-Fourrey C."/>
            <person name="LaButti K."/>
            <person name="Lindquist E.A."/>
            <person name="Lipzen A."/>
            <person name="Lundell T."/>
            <person name="Morin E."/>
            <person name="Murat C."/>
            <person name="Sun H."/>
            <person name="Tunlid A."/>
            <person name="Henrissat B."/>
            <person name="Grigoriev I.V."/>
            <person name="Hibbett D.S."/>
            <person name="Martin F."/>
            <person name="Nordberg H.P."/>
            <person name="Cantor M.N."/>
            <person name="Hua S.X."/>
        </authorList>
    </citation>
    <scope>NUCLEOTIDE SEQUENCE [LARGE SCALE GENOMIC DNA]</scope>
    <source>
        <strain evidence="2 3">MAFF 305830</strain>
    </source>
</reference>
<dbReference type="HOGENOM" id="CLU_1020010_0_0_1"/>
<name>A0A0C3BEL4_SERVB</name>
<feature type="compositionally biased region" description="Basic residues" evidence="1">
    <location>
        <begin position="70"/>
        <end position="82"/>
    </location>
</feature>
<dbReference type="Proteomes" id="UP000054097">
    <property type="component" value="Unassembled WGS sequence"/>
</dbReference>
<reference evidence="3" key="2">
    <citation type="submission" date="2015-01" db="EMBL/GenBank/DDBJ databases">
        <title>Evolutionary Origins and Diversification of the Mycorrhizal Mutualists.</title>
        <authorList>
            <consortium name="DOE Joint Genome Institute"/>
            <consortium name="Mycorrhizal Genomics Consortium"/>
            <person name="Kohler A."/>
            <person name="Kuo A."/>
            <person name="Nagy L.G."/>
            <person name="Floudas D."/>
            <person name="Copeland A."/>
            <person name="Barry K.W."/>
            <person name="Cichocki N."/>
            <person name="Veneault-Fourrey C."/>
            <person name="LaButti K."/>
            <person name="Lindquist E.A."/>
            <person name="Lipzen A."/>
            <person name="Lundell T."/>
            <person name="Morin E."/>
            <person name="Murat C."/>
            <person name="Riley R."/>
            <person name="Ohm R."/>
            <person name="Sun H."/>
            <person name="Tunlid A."/>
            <person name="Henrissat B."/>
            <person name="Grigoriev I.V."/>
            <person name="Hibbett D.S."/>
            <person name="Martin F."/>
        </authorList>
    </citation>
    <scope>NUCLEOTIDE SEQUENCE [LARGE SCALE GENOMIC DNA]</scope>
    <source>
        <strain evidence="3">MAFF 305830</strain>
    </source>
</reference>
<evidence type="ECO:0000256" key="1">
    <source>
        <dbReference type="SAM" id="MobiDB-lite"/>
    </source>
</evidence>
<feature type="region of interest" description="Disordered" evidence="1">
    <location>
        <begin position="56"/>
        <end position="94"/>
    </location>
</feature>
<proteinExistence type="predicted"/>
<protein>
    <submittedName>
        <fullName evidence="2">Uncharacterized protein</fullName>
    </submittedName>
</protein>
<dbReference type="EMBL" id="KN824286">
    <property type="protein sequence ID" value="KIM29901.1"/>
    <property type="molecule type" value="Genomic_DNA"/>
</dbReference>
<gene>
    <name evidence="2" type="ORF">M408DRAFT_22362</name>
</gene>